<reference evidence="5 6" key="1">
    <citation type="submission" date="2022-10" db="EMBL/GenBank/DDBJ databases">
        <title>The complete genomes of actinobacterial strains from the NBC collection.</title>
        <authorList>
            <person name="Joergensen T.S."/>
            <person name="Alvarez Arevalo M."/>
            <person name="Sterndorff E.B."/>
            <person name="Faurdal D."/>
            <person name="Vuksanovic O."/>
            <person name="Mourched A.-S."/>
            <person name="Charusanti P."/>
            <person name="Shaw S."/>
            <person name="Blin K."/>
            <person name="Weber T."/>
        </authorList>
    </citation>
    <scope>NUCLEOTIDE SEQUENCE [LARGE SCALE GENOMIC DNA]</scope>
    <source>
        <strain evidence="5 6">NBC_00456</strain>
    </source>
</reference>
<dbReference type="InterPro" id="IPR045078">
    <property type="entry name" value="TST/MPST-like"/>
</dbReference>
<sequence>MSAVGDTRQQGQVGGHPCRLAKARPPELAALTCGGSSAIRTAREHYRKEHIPGALYVGLDTELAAPGTPESGRHPLPDPASLQAAARRWGLSAGRPVVVYADNANTAAARAWWLLSWAGSSRCSCWTGRWTPGVRRGCRRRAASRRRPRPATSCSARGSCLAWTRTRRPPCPSSSSAPSTPTPPPRATPPRARASTSTTPADRPAPWTTAASTTPSSPTTRQRPTLCNWRSSGRTTPSASRPSSPTAPA</sequence>
<dbReference type="PANTHER" id="PTHR11364">
    <property type="entry name" value="THIOSULFATE SULFERTANSFERASE"/>
    <property type="match status" value="1"/>
</dbReference>
<feature type="region of interest" description="Disordered" evidence="3">
    <location>
        <begin position="1"/>
        <end position="20"/>
    </location>
</feature>
<keyword evidence="6" id="KW-1185">Reference proteome</keyword>
<dbReference type="Gene3D" id="3.40.250.10">
    <property type="entry name" value="Rhodanese-like domain"/>
    <property type="match status" value="1"/>
</dbReference>
<dbReference type="PROSITE" id="PS50206">
    <property type="entry name" value="RHODANESE_3"/>
    <property type="match status" value="1"/>
</dbReference>
<evidence type="ECO:0000256" key="2">
    <source>
        <dbReference type="ARBA" id="ARBA00022737"/>
    </source>
</evidence>
<dbReference type="PROSITE" id="PS00380">
    <property type="entry name" value="RHODANESE_1"/>
    <property type="match status" value="1"/>
</dbReference>
<feature type="compositionally biased region" description="Basic residues" evidence="3">
    <location>
        <begin position="136"/>
        <end position="149"/>
    </location>
</feature>
<dbReference type="EMBL" id="CP107906">
    <property type="protein sequence ID" value="WUG99616.1"/>
    <property type="molecule type" value="Genomic_DNA"/>
</dbReference>
<feature type="region of interest" description="Disordered" evidence="3">
    <location>
        <begin position="136"/>
        <end position="249"/>
    </location>
</feature>
<dbReference type="CDD" id="cd01448">
    <property type="entry name" value="TST_Repeat_1"/>
    <property type="match status" value="1"/>
</dbReference>
<name>A0ABZ1P704_STRVL</name>
<feature type="compositionally biased region" description="Low complexity" evidence="3">
    <location>
        <begin position="189"/>
        <end position="249"/>
    </location>
</feature>
<dbReference type="Proteomes" id="UP001341259">
    <property type="component" value="Chromosome"/>
</dbReference>
<dbReference type="PANTHER" id="PTHR11364:SF27">
    <property type="entry name" value="SULFURTRANSFERASE"/>
    <property type="match status" value="1"/>
</dbReference>
<evidence type="ECO:0000313" key="6">
    <source>
        <dbReference type="Proteomes" id="UP001341259"/>
    </source>
</evidence>
<keyword evidence="1" id="KW-0808">Transferase</keyword>
<evidence type="ECO:0000259" key="4">
    <source>
        <dbReference type="PROSITE" id="PS50206"/>
    </source>
</evidence>
<dbReference type="SUPFAM" id="SSF52821">
    <property type="entry name" value="Rhodanese/Cell cycle control phosphatase"/>
    <property type="match status" value="1"/>
</dbReference>
<dbReference type="Pfam" id="PF00581">
    <property type="entry name" value="Rhodanese"/>
    <property type="match status" value="1"/>
</dbReference>
<feature type="domain" description="Rhodanese" evidence="4">
    <location>
        <begin position="37"/>
        <end position="172"/>
    </location>
</feature>
<evidence type="ECO:0000313" key="5">
    <source>
        <dbReference type="EMBL" id="WUG99616.1"/>
    </source>
</evidence>
<dbReference type="InterPro" id="IPR036873">
    <property type="entry name" value="Rhodanese-like_dom_sf"/>
</dbReference>
<keyword evidence="2" id="KW-0677">Repeat</keyword>
<evidence type="ECO:0000256" key="1">
    <source>
        <dbReference type="ARBA" id="ARBA00022679"/>
    </source>
</evidence>
<accession>A0ABZ1P704</accession>
<dbReference type="SMART" id="SM00450">
    <property type="entry name" value="RHOD"/>
    <property type="match status" value="1"/>
</dbReference>
<organism evidence="5 6">
    <name type="scientific">Streptomyces violaceus</name>
    <name type="common">Streptomyces venezuelae</name>
    <dbReference type="NCBI Taxonomy" id="1936"/>
    <lineage>
        <taxon>Bacteria</taxon>
        <taxon>Bacillati</taxon>
        <taxon>Actinomycetota</taxon>
        <taxon>Actinomycetes</taxon>
        <taxon>Kitasatosporales</taxon>
        <taxon>Streptomycetaceae</taxon>
        <taxon>Streptomyces</taxon>
    </lineage>
</organism>
<dbReference type="InterPro" id="IPR001307">
    <property type="entry name" value="Thiosulphate_STrfase_CS"/>
</dbReference>
<proteinExistence type="predicted"/>
<gene>
    <name evidence="5" type="ORF">OHB29_42135</name>
</gene>
<dbReference type="InterPro" id="IPR001763">
    <property type="entry name" value="Rhodanese-like_dom"/>
</dbReference>
<evidence type="ECO:0000256" key="3">
    <source>
        <dbReference type="SAM" id="MobiDB-lite"/>
    </source>
</evidence>
<protein>
    <submittedName>
        <fullName evidence="5">Rhodanese-like domain-containing protein</fullName>
    </submittedName>
</protein>